<comment type="caution">
    <text evidence="2">The sequence shown here is derived from an EMBL/GenBank/DDBJ whole genome shotgun (WGS) entry which is preliminary data.</text>
</comment>
<keyword evidence="3" id="KW-1185">Reference proteome</keyword>
<accession>A0A0R3K655</accession>
<evidence type="ECO:0008006" key="4">
    <source>
        <dbReference type="Google" id="ProtNLM"/>
    </source>
</evidence>
<evidence type="ECO:0000256" key="1">
    <source>
        <dbReference type="SAM" id="MobiDB-lite"/>
    </source>
</evidence>
<organism evidence="2 3">
    <name type="scientific">Bradyrhizobium valentinum</name>
    <dbReference type="NCBI Taxonomy" id="1518501"/>
    <lineage>
        <taxon>Bacteria</taxon>
        <taxon>Pseudomonadati</taxon>
        <taxon>Pseudomonadota</taxon>
        <taxon>Alphaproteobacteria</taxon>
        <taxon>Hyphomicrobiales</taxon>
        <taxon>Nitrobacteraceae</taxon>
        <taxon>Bradyrhizobium</taxon>
    </lineage>
</organism>
<protein>
    <recommendedName>
        <fullName evidence="4">Transcriptional regulator</fullName>
    </recommendedName>
</protein>
<proteinExistence type="predicted"/>
<dbReference type="Proteomes" id="UP000051913">
    <property type="component" value="Unassembled WGS sequence"/>
</dbReference>
<evidence type="ECO:0000313" key="2">
    <source>
        <dbReference type="EMBL" id="KRR03284.1"/>
    </source>
</evidence>
<gene>
    <name evidence="2" type="ORF">CP49_15220</name>
</gene>
<name>A0A0R3K655_9BRAD</name>
<reference evidence="2 3" key="1">
    <citation type="submission" date="2014-03" db="EMBL/GenBank/DDBJ databases">
        <title>Bradyrhizobium valentinum sp. nov., isolated from effective nodules of Lupinus mariae-josephae, a lupine endemic of basic-lime soils in Eastern Spain.</title>
        <authorList>
            <person name="Duran D."/>
            <person name="Rey L."/>
            <person name="Navarro A."/>
            <person name="Busquets A."/>
            <person name="Imperial J."/>
            <person name="Ruiz-Argueso T."/>
        </authorList>
    </citation>
    <scope>NUCLEOTIDE SEQUENCE [LARGE SCALE GENOMIC DNA]</scope>
    <source>
        <strain evidence="2 3">LmjM3</strain>
    </source>
</reference>
<sequence length="65" mass="7414">MIKPKRSAEQQVADELERRALHPLSSRQTISDSQAEPEFHANHKRLRAERLAREAVEIGLKAKGK</sequence>
<feature type="region of interest" description="Disordered" evidence="1">
    <location>
        <begin position="1"/>
        <end position="43"/>
    </location>
</feature>
<dbReference type="EMBL" id="LLXX01000142">
    <property type="protein sequence ID" value="KRR03284.1"/>
    <property type="molecule type" value="Genomic_DNA"/>
</dbReference>
<feature type="compositionally biased region" description="Polar residues" evidence="1">
    <location>
        <begin position="25"/>
        <end position="34"/>
    </location>
</feature>
<evidence type="ECO:0000313" key="3">
    <source>
        <dbReference type="Proteomes" id="UP000051913"/>
    </source>
</evidence>
<dbReference type="AlphaFoldDB" id="A0A0R3K655"/>